<keyword evidence="12" id="KW-1185">Reference proteome</keyword>
<dbReference type="GO" id="GO:0016987">
    <property type="term" value="F:sigma factor activity"/>
    <property type="evidence" value="ECO:0007669"/>
    <property type="project" value="UniProtKB-KW"/>
</dbReference>
<keyword evidence="5" id="KW-0805">Transcription regulation</keyword>
<dbReference type="AlphaFoldDB" id="A0A3Q9BJ83"/>
<dbReference type="EMBL" id="CP034465">
    <property type="protein sequence ID" value="AZP03639.1"/>
    <property type="molecule type" value="Genomic_DNA"/>
</dbReference>
<keyword evidence="6" id="KW-0731">Sigma factor</keyword>
<keyword evidence="3" id="KW-0808">Transferase</keyword>
<evidence type="ECO:0000256" key="6">
    <source>
        <dbReference type="ARBA" id="ARBA00023082"/>
    </source>
</evidence>
<dbReference type="PROSITE" id="PS50044">
    <property type="entry name" value="SIGMA54_3"/>
    <property type="match status" value="1"/>
</dbReference>
<name>A0A3Q9BJ83_9LACT</name>
<keyword evidence="8" id="KW-0804">Transcription</keyword>
<gene>
    <name evidence="11" type="primary">rpoN</name>
    <name evidence="11" type="ORF">EJN90_02545</name>
</gene>
<keyword evidence="2" id="KW-0240">DNA-directed RNA polymerase</keyword>
<evidence type="ECO:0000259" key="9">
    <source>
        <dbReference type="Pfam" id="PF04552"/>
    </source>
</evidence>
<feature type="domain" description="RNA polymerase sigma factor 54 DNA-binding" evidence="9">
    <location>
        <begin position="276"/>
        <end position="430"/>
    </location>
</feature>
<dbReference type="KEGG" id="jeh:EJN90_02545"/>
<feature type="domain" description="RNA polymerase sigma factor 54 core-binding" evidence="10">
    <location>
        <begin position="74"/>
        <end position="262"/>
    </location>
</feature>
<dbReference type="Gene3D" id="1.10.10.60">
    <property type="entry name" value="Homeodomain-like"/>
    <property type="match status" value="1"/>
</dbReference>
<comment type="similarity">
    <text evidence="1">Belongs to the sigma-54 factor family.</text>
</comment>
<organism evidence="11 12">
    <name type="scientific">Jeotgalibaca ciconiae</name>
    <dbReference type="NCBI Taxonomy" id="2496265"/>
    <lineage>
        <taxon>Bacteria</taxon>
        <taxon>Bacillati</taxon>
        <taxon>Bacillota</taxon>
        <taxon>Bacilli</taxon>
        <taxon>Lactobacillales</taxon>
        <taxon>Carnobacteriaceae</taxon>
        <taxon>Jeotgalibaca</taxon>
    </lineage>
</organism>
<evidence type="ECO:0000256" key="4">
    <source>
        <dbReference type="ARBA" id="ARBA00022695"/>
    </source>
</evidence>
<dbReference type="Pfam" id="PF04552">
    <property type="entry name" value="Sigma54_DBD"/>
    <property type="match status" value="1"/>
</dbReference>
<dbReference type="PANTHER" id="PTHR32248">
    <property type="entry name" value="RNA POLYMERASE SIGMA-54 FACTOR"/>
    <property type="match status" value="1"/>
</dbReference>
<evidence type="ECO:0000256" key="3">
    <source>
        <dbReference type="ARBA" id="ARBA00022679"/>
    </source>
</evidence>
<accession>A0A3Q9BJ83</accession>
<evidence type="ECO:0000256" key="5">
    <source>
        <dbReference type="ARBA" id="ARBA00023015"/>
    </source>
</evidence>
<sequence>MEFNQQHIQKQAQKQTFIPNLVQGMEMLQLNRMELSTYLNSVLLGNPFIEMNLTEPLKLSAKNLSTNDVSAIIEQTSVYHVSLYDFLQEQIYLLYRDTPLRKLLFWWVEQLDERGYVTKTLKEAQEETAATEIELLDSLTLLQQLDPAGIGARSLQECLMIKTERMDFAPDIAYLVLEEHYDDLVHKRWKKIAAHYNVPLEEVEAVYQFAQRLSTSPAESFESRYKSVPYIVPELMVEIVNGELVMKETRYKTPLLTLNVSYLNEMKTVDDKEVQAYVQMKKQEFDQLQSSLLKRKETVLKVGTAIIMYQQEFFMNIENRLKPLQLNDLAKICHLSESTISRTVRETFIQTPRGVFELKSFLSRRMENGEQTREDVLTVLQTLITNEDKQHPLSDQKLEVLLKEQGISVSRRAIAKYRKQLQIPSSTDRKIK</sequence>
<dbReference type="PANTHER" id="PTHR32248:SF4">
    <property type="entry name" value="RNA POLYMERASE SIGMA-54 FACTOR"/>
    <property type="match status" value="1"/>
</dbReference>
<evidence type="ECO:0000313" key="12">
    <source>
        <dbReference type="Proteomes" id="UP000273326"/>
    </source>
</evidence>
<dbReference type="GO" id="GO:0006352">
    <property type="term" value="P:DNA-templated transcription initiation"/>
    <property type="evidence" value="ECO:0007669"/>
    <property type="project" value="InterPro"/>
</dbReference>
<dbReference type="Proteomes" id="UP000273326">
    <property type="component" value="Chromosome"/>
</dbReference>
<evidence type="ECO:0000256" key="1">
    <source>
        <dbReference type="ARBA" id="ARBA00008798"/>
    </source>
</evidence>
<dbReference type="GO" id="GO:0016779">
    <property type="term" value="F:nucleotidyltransferase activity"/>
    <property type="evidence" value="ECO:0007669"/>
    <property type="project" value="UniProtKB-KW"/>
</dbReference>
<dbReference type="InterPro" id="IPR007634">
    <property type="entry name" value="RNA_pol_sigma_54_DNA-bd"/>
</dbReference>
<keyword evidence="7" id="KW-0238">DNA-binding</keyword>
<dbReference type="GO" id="GO:0000428">
    <property type="term" value="C:DNA-directed RNA polymerase complex"/>
    <property type="evidence" value="ECO:0007669"/>
    <property type="project" value="UniProtKB-KW"/>
</dbReference>
<dbReference type="PIRSF" id="PIRSF000774">
    <property type="entry name" value="RpoN"/>
    <property type="match status" value="1"/>
</dbReference>
<evidence type="ECO:0000313" key="11">
    <source>
        <dbReference type="EMBL" id="AZP03639.1"/>
    </source>
</evidence>
<dbReference type="GO" id="GO:0003677">
    <property type="term" value="F:DNA binding"/>
    <property type="evidence" value="ECO:0007669"/>
    <property type="project" value="UniProtKB-KW"/>
</dbReference>
<evidence type="ECO:0000259" key="10">
    <source>
        <dbReference type="Pfam" id="PF04963"/>
    </source>
</evidence>
<dbReference type="OrthoDB" id="9814402at2"/>
<reference evidence="12" key="1">
    <citation type="submission" date="2018-12" db="EMBL/GenBank/DDBJ databases">
        <title>Complete genome sequencing of Jeotgalibaca sp. H21T32.</title>
        <authorList>
            <person name="Bae J.-W."/>
            <person name="Lee S.-Y."/>
        </authorList>
    </citation>
    <scope>NUCLEOTIDE SEQUENCE [LARGE SCALE GENOMIC DNA]</scope>
    <source>
        <strain evidence="12">H21T32</strain>
    </source>
</reference>
<evidence type="ECO:0000256" key="7">
    <source>
        <dbReference type="ARBA" id="ARBA00023125"/>
    </source>
</evidence>
<evidence type="ECO:0000256" key="8">
    <source>
        <dbReference type="ARBA" id="ARBA00023163"/>
    </source>
</evidence>
<dbReference type="NCBIfam" id="TIGR02395">
    <property type="entry name" value="rpoN_sigma"/>
    <property type="match status" value="1"/>
</dbReference>
<dbReference type="InterPro" id="IPR000394">
    <property type="entry name" value="RNA_pol_sigma_54"/>
</dbReference>
<dbReference type="RefSeq" id="WP_126108730.1">
    <property type="nucleotide sequence ID" value="NZ_CP034465.1"/>
</dbReference>
<dbReference type="InterPro" id="IPR007046">
    <property type="entry name" value="RNA_pol_sigma_54_core-bd"/>
</dbReference>
<dbReference type="Pfam" id="PF00309">
    <property type="entry name" value="Sigma54_AID"/>
    <property type="match status" value="1"/>
</dbReference>
<dbReference type="Pfam" id="PF04963">
    <property type="entry name" value="Sigma54_CBD"/>
    <property type="match status" value="1"/>
</dbReference>
<proteinExistence type="inferred from homology"/>
<protein>
    <submittedName>
        <fullName evidence="11">RNA polymerase sigma-54 factor</fullName>
    </submittedName>
</protein>
<dbReference type="Gene3D" id="1.10.10.1330">
    <property type="entry name" value="RNA polymerase sigma-54 factor, core-binding domain"/>
    <property type="match status" value="1"/>
</dbReference>
<keyword evidence="4" id="KW-0548">Nucleotidyltransferase</keyword>
<dbReference type="PRINTS" id="PR00045">
    <property type="entry name" value="SIGMA54FCT"/>
</dbReference>
<evidence type="ECO:0000256" key="2">
    <source>
        <dbReference type="ARBA" id="ARBA00022478"/>
    </source>
</evidence>
<dbReference type="GO" id="GO:0001216">
    <property type="term" value="F:DNA-binding transcription activator activity"/>
    <property type="evidence" value="ECO:0007669"/>
    <property type="project" value="InterPro"/>
</dbReference>
<dbReference type="InterPro" id="IPR038709">
    <property type="entry name" value="RpoN_core-bd_sf"/>
</dbReference>